<evidence type="ECO:0000256" key="3">
    <source>
        <dbReference type="ARBA" id="ARBA00022737"/>
    </source>
</evidence>
<evidence type="ECO:0000259" key="12">
    <source>
        <dbReference type="PROSITE" id="PS50157"/>
    </source>
</evidence>
<keyword evidence="8" id="KW-0804">Transcription</keyword>
<feature type="domain" description="C2H2-type" evidence="12">
    <location>
        <begin position="1319"/>
        <end position="1346"/>
    </location>
</feature>
<dbReference type="FunFam" id="3.30.160.60:FF:000624">
    <property type="entry name" value="zinc finger protein 697"/>
    <property type="match status" value="1"/>
</dbReference>
<dbReference type="SMART" id="SM00355">
    <property type="entry name" value="ZnF_C2H2"/>
    <property type="match status" value="18"/>
</dbReference>
<feature type="region of interest" description="Disordered" evidence="11">
    <location>
        <begin position="480"/>
        <end position="501"/>
    </location>
</feature>
<evidence type="ECO:0000313" key="14">
    <source>
        <dbReference type="Proteomes" id="UP001249851"/>
    </source>
</evidence>
<feature type="domain" description="C2H2-type" evidence="12">
    <location>
        <begin position="84"/>
        <end position="111"/>
    </location>
</feature>
<feature type="compositionally biased region" description="Basic and acidic residues" evidence="11">
    <location>
        <begin position="609"/>
        <end position="619"/>
    </location>
</feature>
<protein>
    <submittedName>
        <fullName evidence="13">Zinc finger protein 77</fullName>
    </submittedName>
</protein>
<evidence type="ECO:0000256" key="6">
    <source>
        <dbReference type="ARBA" id="ARBA00023015"/>
    </source>
</evidence>
<feature type="domain" description="C2H2-type" evidence="12">
    <location>
        <begin position="686"/>
        <end position="714"/>
    </location>
</feature>
<keyword evidence="9" id="KW-0539">Nucleus</keyword>
<feature type="region of interest" description="Disordered" evidence="11">
    <location>
        <begin position="1010"/>
        <end position="1041"/>
    </location>
</feature>
<dbReference type="PANTHER" id="PTHR24394">
    <property type="entry name" value="ZINC FINGER PROTEIN"/>
    <property type="match status" value="1"/>
</dbReference>
<feature type="region of interest" description="Disordered" evidence="11">
    <location>
        <begin position="1065"/>
        <end position="1119"/>
    </location>
</feature>
<feature type="region of interest" description="Disordered" evidence="11">
    <location>
        <begin position="609"/>
        <end position="633"/>
    </location>
</feature>
<keyword evidence="14" id="KW-1185">Reference proteome</keyword>
<evidence type="ECO:0000313" key="13">
    <source>
        <dbReference type="EMBL" id="KAK2572340.1"/>
    </source>
</evidence>
<feature type="domain" description="C2H2-type" evidence="12">
    <location>
        <begin position="111"/>
        <end position="138"/>
    </location>
</feature>
<feature type="compositionally biased region" description="Basic and acidic residues" evidence="11">
    <location>
        <begin position="267"/>
        <end position="279"/>
    </location>
</feature>
<dbReference type="PANTHER" id="PTHR24394:SF29">
    <property type="entry name" value="MYONEURIN"/>
    <property type="match status" value="1"/>
</dbReference>
<dbReference type="InterPro" id="IPR013087">
    <property type="entry name" value="Znf_C2H2_type"/>
</dbReference>
<evidence type="ECO:0000256" key="9">
    <source>
        <dbReference type="ARBA" id="ARBA00023242"/>
    </source>
</evidence>
<gene>
    <name evidence="13" type="ORF">P5673_002569</name>
</gene>
<dbReference type="SUPFAM" id="SSF57667">
    <property type="entry name" value="beta-beta-alpha zinc fingers"/>
    <property type="match status" value="7"/>
</dbReference>
<feature type="domain" description="C2H2-type" evidence="12">
    <location>
        <begin position="1576"/>
        <end position="1603"/>
    </location>
</feature>
<dbReference type="FunFam" id="3.30.160.60:FF:000688">
    <property type="entry name" value="zinc finger protein 197 isoform X1"/>
    <property type="match status" value="1"/>
</dbReference>
<feature type="domain" description="C2H2-type" evidence="12">
    <location>
        <begin position="1347"/>
        <end position="1374"/>
    </location>
</feature>
<feature type="domain" description="C2H2-type" evidence="12">
    <location>
        <begin position="1375"/>
        <end position="1402"/>
    </location>
</feature>
<organism evidence="13 14">
    <name type="scientific">Acropora cervicornis</name>
    <name type="common">Staghorn coral</name>
    <dbReference type="NCBI Taxonomy" id="6130"/>
    <lineage>
        <taxon>Eukaryota</taxon>
        <taxon>Metazoa</taxon>
        <taxon>Cnidaria</taxon>
        <taxon>Anthozoa</taxon>
        <taxon>Hexacorallia</taxon>
        <taxon>Scleractinia</taxon>
        <taxon>Astrocoeniina</taxon>
        <taxon>Acroporidae</taxon>
        <taxon>Acropora</taxon>
    </lineage>
</organism>
<keyword evidence="2" id="KW-0479">Metal-binding</keyword>
<name>A0AAD9R3E0_ACRCE</name>
<feature type="region of interest" description="Disordered" evidence="11">
    <location>
        <begin position="517"/>
        <end position="543"/>
    </location>
</feature>
<feature type="compositionally biased region" description="Basic and acidic residues" evidence="11">
    <location>
        <begin position="229"/>
        <end position="255"/>
    </location>
</feature>
<dbReference type="GO" id="GO:0003677">
    <property type="term" value="F:DNA binding"/>
    <property type="evidence" value="ECO:0007669"/>
    <property type="project" value="UniProtKB-KW"/>
</dbReference>
<sequence>MHKKSVSCQDLELASETQVALTNRSESIKRKKHKENCSESMRMHNFTECCRMWMCPHCSKSFASSRALKIHEVKQHENATRHVLKCGTCHEEFEHANLLHIHMRVHHNVKVRCPRCKDIFEHPNGLKVHIKAHHSEPVCVTCGLKFDHDKLLRLHMEHYHNVKGKGLKQNAKGATSEGSKRTKAELEREASKDEETEEACTENEQEDADSEPSQSPGLGNEAAPNEWDLGDHRTTDFDEETMSHESSDSREKDSTDAEEGDVEVSQESDHEALETENNKEQQGQGRTDFNPGGTEESVIFEETKPCEKVVRVMEPQTDSLAFSVESGNFKDVVRATDDRSTKLGVIAESICHEEVLRAINEKTESPGLRVQSDCYKKNIRGLEQFSGHPGFGAEREYHEGNAYGEMDRKTESPGLNAESEHNKRVFRSSLLRTENDYSKGCFRENECKLSPSSFERNAVPNQLQRSSVIVTTGCVSPPREYLRPIEEEPDQDSLAGSRRFPRETGCAQSLAGFPAGSYTGSLPGSPASAASEDESGDSGSASYKARAVKRVTLRCNRCQEEFISKMEYLHHLISHQKGDITTARQNELIPENDTIQKLKSSLRIKMEAKQRDSLVDDSRQGTNTEKTCLDETNGSRSSDQTVCRTGLQVDKEDPSRGLTIPCTLCSKEFLDMEDLKAHMDSRHKKPQCIECGLQFDHKNLLKIHMNSYHSSFEMLQCYHCSKSFTNRSEFVSHVTSHETTVEKTKEIRRGHKPLRRISSAPVTGQSQNRISSERKLFLRDDQSPALSDTCVSKNRVNEEPSLLSADNFKSPFDDIRASVDQGFSPFSIFRHRKQESGEWFCKENSNILVGPEARTRIFLPKRHEVVDPTSSDRPRIPEEIRTALSSHGNEKSRESVRERPVTSSEGVGRASSVFTAYERADRSNELSKHLFPGRANRERESAPPLRGPPPLIPVVHPRLSIGSARNSGASSLRAHQPVTRTVSANSALRNHRVLPYPTPSSKWTLDLHRTVPSSPVTDFPREIPREPQEHRSQEQASRESINNLTKEALLNSLSLKRRASAPELGALARPVTEPQRSAQPETSTIKNLLGESVHRTESSKSPLASQPRQANEGYQPRRKHQRDFTCHHCGIYFGHKKLLKIHLDCYHGSAQDLQCLRCEKNFSNRTDFLEHLMSHEGGDELLAFQRKRLRLDRRPSLPHEGETIIRRELNVNVLRETAARDKKPVHRETEPRDLRRKFQHPLSEELRQGENQGTREFADPKKANVNHEARIPSVKSSFEKNNEEDGANFCFVCGQAFSNGKKLEQHISSHAVVDNNGRYCCSLCHKTFDHHRKLEIHTRSHTGFKPHKCEFCGRCFPYYSSYYYHKMTHTEDRPHKCEICGKGFIQTRYLRSHMKTHKEQNGWASDEEVNTENSPEPINNKGKHAETTRSPGSETVTKVKVEPLEHADGFVSSRPFEEHDTARILCSFKQSSSVAVHDQISQRDDRSVHVTPEEPQCAEESPNLNRSEESDGAGVAVVTSSADCPVNFQVEESAATNLISTTTKKKKYKCKHCEKNFSSYSSLHVHVRIHTGQRPYSCNHCFKSFTHSSGLKRHVRCHTGEKPYSCPACPSAFADRGALKSHIRTHTGERPFVCDMCRKTFTQPSSLRVHKKTVHAHEFIDEK</sequence>
<feature type="compositionally biased region" description="Basic and acidic residues" evidence="11">
    <location>
        <begin position="178"/>
        <end position="193"/>
    </location>
</feature>
<feature type="region of interest" description="Disordered" evidence="11">
    <location>
        <begin position="163"/>
        <end position="298"/>
    </location>
</feature>
<feature type="compositionally biased region" description="Acidic residues" evidence="11">
    <location>
        <begin position="256"/>
        <end position="266"/>
    </location>
</feature>
<feature type="compositionally biased region" description="Basic and acidic residues" evidence="11">
    <location>
        <begin position="1220"/>
        <end position="1233"/>
    </location>
</feature>
<feature type="compositionally biased region" description="Low complexity" evidence="11">
    <location>
        <begin position="520"/>
        <end position="530"/>
    </location>
</feature>
<feature type="domain" description="C2H2-type" evidence="12">
    <location>
        <begin position="1124"/>
        <end position="1152"/>
    </location>
</feature>
<proteinExistence type="predicted"/>
<feature type="region of interest" description="Disordered" evidence="11">
    <location>
        <begin position="1398"/>
        <end position="1436"/>
    </location>
</feature>
<comment type="caution">
    <text evidence="13">The sequence shown here is derived from an EMBL/GenBank/DDBJ whole genome shotgun (WGS) entry which is preliminary data.</text>
</comment>
<feature type="compositionally biased region" description="Basic and acidic residues" evidence="11">
    <location>
        <begin position="888"/>
        <end position="900"/>
    </location>
</feature>
<evidence type="ECO:0000256" key="2">
    <source>
        <dbReference type="ARBA" id="ARBA00022723"/>
    </source>
</evidence>
<evidence type="ECO:0000256" key="4">
    <source>
        <dbReference type="ARBA" id="ARBA00022771"/>
    </source>
</evidence>
<feature type="region of interest" description="Disordered" evidence="11">
    <location>
        <begin position="924"/>
        <end position="951"/>
    </location>
</feature>
<dbReference type="FunFam" id="3.30.160.60:FF:002343">
    <property type="entry name" value="Zinc finger protein 33A"/>
    <property type="match status" value="1"/>
</dbReference>
<feature type="domain" description="C2H2-type" evidence="12">
    <location>
        <begin position="53"/>
        <end position="81"/>
    </location>
</feature>
<dbReference type="PROSITE" id="PS50157">
    <property type="entry name" value="ZINC_FINGER_C2H2_2"/>
    <property type="match status" value="16"/>
</dbReference>
<evidence type="ECO:0000256" key="7">
    <source>
        <dbReference type="ARBA" id="ARBA00023125"/>
    </source>
</evidence>
<feature type="region of interest" description="Disordered" evidence="11">
    <location>
        <begin position="1220"/>
        <end position="1241"/>
    </location>
</feature>
<evidence type="ECO:0000256" key="1">
    <source>
        <dbReference type="ARBA" id="ARBA00004123"/>
    </source>
</evidence>
<feature type="region of interest" description="Disordered" evidence="11">
    <location>
        <begin position="1477"/>
        <end position="1512"/>
    </location>
</feature>
<feature type="compositionally biased region" description="Polar residues" evidence="11">
    <location>
        <begin position="620"/>
        <end position="633"/>
    </location>
</feature>
<dbReference type="InterPro" id="IPR036236">
    <property type="entry name" value="Znf_C2H2_sf"/>
</dbReference>
<feature type="region of interest" description="Disordered" evidence="11">
    <location>
        <begin position="883"/>
        <end position="908"/>
    </location>
</feature>
<evidence type="ECO:0000256" key="5">
    <source>
        <dbReference type="ARBA" id="ARBA00022833"/>
    </source>
</evidence>
<dbReference type="GO" id="GO:0000981">
    <property type="term" value="F:DNA-binding transcription factor activity, RNA polymerase II-specific"/>
    <property type="evidence" value="ECO:0007669"/>
    <property type="project" value="TreeGrafter"/>
</dbReference>
<evidence type="ECO:0000256" key="10">
    <source>
        <dbReference type="PROSITE-ProRule" id="PRU00042"/>
    </source>
</evidence>
<evidence type="ECO:0000256" key="8">
    <source>
        <dbReference type="ARBA" id="ARBA00023163"/>
    </source>
</evidence>
<dbReference type="Proteomes" id="UP001249851">
    <property type="component" value="Unassembled WGS sequence"/>
</dbReference>
<dbReference type="GO" id="GO:0008270">
    <property type="term" value="F:zinc ion binding"/>
    <property type="evidence" value="ECO:0007669"/>
    <property type="project" value="UniProtKB-KW"/>
</dbReference>
<comment type="subcellular location">
    <subcellularLocation>
        <location evidence="1">Nucleus</location>
    </subcellularLocation>
</comment>
<reference evidence="13" key="2">
    <citation type="journal article" date="2023" name="Science">
        <title>Genomic signatures of disease resistance in endangered staghorn corals.</title>
        <authorList>
            <person name="Vollmer S.V."/>
            <person name="Selwyn J.D."/>
            <person name="Despard B.A."/>
            <person name="Roesel C.L."/>
        </authorList>
    </citation>
    <scope>NUCLEOTIDE SEQUENCE</scope>
    <source>
        <strain evidence="13">K2</strain>
    </source>
</reference>
<accession>A0AAD9R3E0</accession>
<dbReference type="GO" id="GO:0000122">
    <property type="term" value="P:negative regulation of transcription by RNA polymerase II"/>
    <property type="evidence" value="ECO:0007669"/>
    <property type="project" value="UniProtKB-ARBA"/>
</dbReference>
<feature type="domain" description="C2H2-type" evidence="12">
    <location>
        <begin position="1548"/>
        <end position="1575"/>
    </location>
</feature>
<keyword evidence="4 10" id="KW-0863">Zinc-finger</keyword>
<keyword evidence="3" id="KW-0677">Repeat</keyword>
<feature type="compositionally biased region" description="Basic and acidic residues" evidence="11">
    <location>
        <begin position="1019"/>
        <end position="1037"/>
    </location>
</feature>
<feature type="compositionally biased region" description="Polar residues" evidence="11">
    <location>
        <begin position="1074"/>
        <end position="1086"/>
    </location>
</feature>
<dbReference type="Pfam" id="PF00096">
    <property type="entry name" value="zf-C2H2"/>
    <property type="match status" value="4"/>
</dbReference>
<dbReference type="FunFam" id="3.30.160.60:FF:001465">
    <property type="entry name" value="Zinc finger protein 560"/>
    <property type="match status" value="1"/>
</dbReference>
<dbReference type="GO" id="GO:0005634">
    <property type="term" value="C:nucleus"/>
    <property type="evidence" value="ECO:0007669"/>
    <property type="project" value="UniProtKB-SubCell"/>
</dbReference>
<evidence type="ECO:0000256" key="11">
    <source>
        <dbReference type="SAM" id="MobiDB-lite"/>
    </source>
</evidence>
<dbReference type="PROSITE" id="PS00028">
    <property type="entry name" value="ZINC_FINGER_C2H2_1"/>
    <property type="match status" value="18"/>
</dbReference>
<dbReference type="FunFam" id="3.30.160.60:FF:001289">
    <property type="entry name" value="Zinc finger protein 574"/>
    <property type="match status" value="1"/>
</dbReference>
<feature type="domain" description="C2H2-type" evidence="12">
    <location>
        <begin position="1604"/>
        <end position="1631"/>
    </location>
</feature>
<dbReference type="EMBL" id="JARQWQ010000004">
    <property type="protein sequence ID" value="KAK2572340.1"/>
    <property type="molecule type" value="Genomic_DNA"/>
</dbReference>
<keyword evidence="5" id="KW-0862">Zinc</keyword>
<feature type="domain" description="C2H2-type" evidence="12">
    <location>
        <begin position="660"/>
        <end position="688"/>
    </location>
</feature>
<feature type="domain" description="C2H2-type" evidence="12">
    <location>
        <begin position="1288"/>
        <end position="1311"/>
    </location>
</feature>
<feature type="domain" description="C2H2-type" evidence="12">
    <location>
        <begin position="1632"/>
        <end position="1660"/>
    </location>
</feature>
<dbReference type="Gene3D" id="3.30.160.60">
    <property type="entry name" value="Classic Zinc Finger"/>
    <property type="match status" value="11"/>
</dbReference>
<keyword evidence="7" id="KW-0238">DNA-binding</keyword>
<feature type="compositionally biased region" description="Basic and acidic residues" evidence="11">
    <location>
        <begin position="1480"/>
        <end position="1492"/>
    </location>
</feature>
<feature type="compositionally biased region" description="Polar residues" evidence="11">
    <location>
        <begin position="1099"/>
        <end position="1109"/>
    </location>
</feature>
<feature type="compositionally biased region" description="Acidic residues" evidence="11">
    <location>
        <begin position="194"/>
        <end position="210"/>
    </location>
</feature>
<feature type="domain" description="C2H2-type" evidence="12">
    <location>
        <begin position="1153"/>
        <end position="1180"/>
    </location>
</feature>
<reference evidence="13" key="1">
    <citation type="journal article" date="2023" name="G3 (Bethesda)">
        <title>Whole genome assembly and annotation of the endangered Caribbean coral Acropora cervicornis.</title>
        <authorList>
            <person name="Selwyn J.D."/>
            <person name="Vollmer S.V."/>
        </authorList>
    </citation>
    <scope>NUCLEOTIDE SEQUENCE</scope>
    <source>
        <strain evidence="13">K2</strain>
    </source>
</reference>
<keyword evidence="6" id="KW-0805">Transcription regulation</keyword>
<feature type="domain" description="C2H2-type" evidence="12">
    <location>
        <begin position="715"/>
        <end position="742"/>
    </location>
</feature>